<proteinExistence type="predicted"/>
<evidence type="ECO:0000313" key="2">
    <source>
        <dbReference type="Proteomes" id="UP000596742"/>
    </source>
</evidence>
<comment type="caution">
    <text evidence="1">The sequence shown here is derived from an EMBL/GenBank/DDBJ whole genome shotgun (WGS) entry which is preliminary data.</text>
</comment>
<accession>A0A8B6HG96</accession>
<reference evidence="1" key="1">
    <citation type="submission" date="2018-11" db="EMBL/GenBank/DDBJ databases">
        <authorList>
            <person name="Alioto T."/>
            <person name="Alioto T."/>
        </authorList>
    </citation>
    <scope>NUCLEOTIDE SEQUENCE</scope>
</reference>
<protein>
    <submittedName>
        <fullName evidence="1">Uncharacterized protein</fullName>
    </submittedName>
</protein>
<gene>
    <name evidence="1" type="ORF">MGAL_10B062427</name>
</gene>
<evidence type="ECO:0000313" key="1">
    <source>
        <dbReference type="EMBL" id="VDI78752.1"/>
    </source>
</evidence>
<name>A0A8B6HG96_MYTGA</name>
<dbReference type="AlphaFoldDB" id="A0A8B6HG96"/>
<dbReference type="OrthoDB" id="6080158at2759"/>
<organism evidence="1 2">
    <name type="scientific">Mytilus galloprovincialis</name>
    <name type="common">Mediterranean mussel</name>
    <dbReference type="NCBI Taxonomy" id="29158"/>
    <lineage>
        <taxon>Eukaryota</taxon>
        <taxon>Metazoa</taxon>
        <taxon>Spiralia</taxon>
        <taxon>Lophotrochozoa</taxon>
        <taxon>Mollusca</taxon>
        <taxon>Bivalvia</taxon>
        <taxon>Autobranchia</taxon>
        <taxon>Pteriomorphia</taxon>
        <taxon>Mytilida</taxon>
        <taxon>Mytiloidea</taxon>
        <taxon>Mytilidae</taxon>
        <taxon>Mytilinae</taxon>
        <taxon>Mytilus</taxon>
    </lineage>
</organism>
<dbReference type="Proteomes" id="UP000596742">
    <property type="component" value="Unassembled WGS sequence"/>
</dbReference>
<keyword evidence="2" id="KW-1185">Reference proteome</keyword>
<dbReference type="EMBL" id="UYJE01009998">
    <property type="protein sequence ID" value="VDI78752.1"/>
    <property type="molecule type" value="Genomic_DNA"/>
</dbReference>
<sequence length="225" mass="26038">MEILYDDLGVILETSLQGCVERRIKTLTILAYDTGKKRFGVEDRKERRNTKQAPNSREQKIKHIRKELKDLSRRPANKSGLVPHKLIKMAMDDYYIPELIKKIVLKYFGGIQLRFAVDNKTTSSQNNIVIPYSSKMATVGTKRGSHLGRDDILAKEVKINDTEIDTEIRSITKKFQLKIQRDEIPTIVDNPIKCLGKWFHETLKDNTNVKIVQRHVLECFEVDKS</sequence>